<dbReference type="NCBIfam" id="TIGR00431">
    <property type="entry name" value="TruB"/>
    <property type="match status" value="1"/>
</dbReference>
<keyword evidence="3 5" id="KW-0819">tRNA processing</keyword>
<comment type="catalytic activity">
    <reaction evidence="1 5">
        <text>uridine(55) in tRNA = pseudouridine(55) in tRNA</text>
        <dbReference type="Rhea" id="RHEA:42532"/>
        <dbReference type="Rhea" id="RHEA-COMP:10101"/>
        <dbReference type="Rhea" id="RHEA-COMP:10102"/>
        <dbReference type="ChEBI" id="CHEBI:65314"/>
        <dbReference type="ChEBI" id="CHEBI:65315"/>
        <dbReference type="EC" id="5.4.99.25"/>
    </reaction>
</comment>
<dbReference type="EMBL" id="PFBV01000003">
    <property type="protein sequence ID" value="PIT88684.1"/>
    <property type="molecule type" value="Genomic_DNA"/>
</dbReference>
<dbReference type="GO" id="GO:0160148">
    <property type="term" value="F:tRNA pseudouridine(55) synthase activity"/>
    <property type="evidence" value="ECO:0007669"/>
    <property type="project" value="UniProtKB-EC"/>
</dbReference>
<comment type="caution">
    <text evidence="8">The sequence shown here is derived from an EMBL/GenBank/DDBJ whole genome shotgun (WGS) entry which is preliminary data.</text>
</comment>
<dbReference type="PANTHER" id="PTHR13767">
    <property type="entry name" value="TRNA-PSEUDOURIDINE SYNTHASE"/>
    <property type="match status" value="1"/>
</dbReference>
<gene>
    <name evidence="5 8" type="primary">truB</name>
    <name evidence="8" type="ORF">COU29_02865</name>
</gene>
<dbReference type="CDD" id="cd02573">
    <property type="entry name" value="PseudoU_synth_EcTruB"/>
    <property type="match status" value="1"/>
</dbReference>
<evidence type="ECO:0000259" key="6">
    <source>
        <dbReference type="Pfam" id="PF01509"/>
    </source>
</evidence>
<dbReference type="SUPFAM" id="SSF55120">
    <property type="entry name" value="Pseudouridine synthase"/>
    <property type="match status" value="1"/>
</dbReference>
<dbReference type="InterPro" id="IPR020103">
    <property type="entry name" value="PsdUridine_synth_cat_dom_sf"/>
</dbReference>
<dbReference type="Pfam" id="PF16198">
    <property type="entry name" value="TruB_C_2"/>
    <property type="match status" value="1"/>
</dbReference>
<dbReference type="EC" id="5.4.99.25" evidence="5"/>
<dbReference type="InterPro" id="IPR014780">
    <property type="entry name" value="tRNA_psdUridine_synth_TruB"/>
</dbReference>
<name>A0A2M6W7C3_9BACT</name>
<feature type="domain" description="Pseudouridine synthase II N-terminal" evidence="6">
    <location>
        <begin position="50"/>
        <end position="197"/>
    </location>
</feature>
<dbReference type="HAMAP" id="MF_01080">
    <property type="entry name" value="TruB_bact"/>
    <property type="match status" value="1"/>
</dbReference>
<protein>
    <recommendedName>
        <fullName evidence="5">tRNA pseudouridine synthase B</fullName>
        <ecNumber evidence="5">5.4.99.25</ecNumber>
    </recommendedName>
    <alternativeName>
        <fullName evidence="5">tRNA pseudouridine(55) synthase</fullName>
        <shortName evidence="5">Psi55 synthase</shortName>
    </alternativeName>
    <alternativeName>
        <fullName evidence="5">tRNA pseudouridylate synthase</fullName>
    </alternativeName>
    <alternativeName>
        <fullName evidence="5">tRNA-uridine isomerase</fullName>
    </alternativeName>
</protein>
<evidence type="ECO:0000313" key="9">
    <source>
        <dbReference type="Proteomes" id="UP000231426"/>
    </source>
</evidence>
<sequence>MYYDEHKYKYMDIKIGKFILIDKPIDWTSFDAVAFLRRQARQQFPDQKNIRVGHAGTLDPFATGLLIIGVGRQATKQLDKIKNLEKTYEAVIRLGATSDTDDCTGKIQPVKSDKKDSPTVELKNIKKILKTFVGEQEQIPPMYSAKSIGGQRLYKLARQGKTVERPPSKIKIYKIKLLDFNWPNLSIEVKCSSGTYIRTLAHDIGQKLDVGGYCLELRRTKIGNYSIKRAQKIKD</sequence>
<feature type="active site" description="Nucleophile" evidence="5">
    <location>
        <position position="59"/>
    </location>
</feature>
<evidence type="ECO:0000313" key="8">
    <source>
        <dbReference type="EMBL" id="PIT88684.1"/>
    </source>
</evidence>
<dbReference type="Gene3D" id="3.30.2350.10">
    <property type="entry name" value="Pseudouridine synthase"/>
    <property type="match status" value="1"/>
</dbReference>
<dbReference type="GO" id="GO:0031119">
    <property type="term" value="P:tRNA pseudouridine synthesis"/>
    <property type="evidence" value="ECO:0007669"/>
    <property type="project" value="UniProtKB-UniRule"/>
</dbReference>
<dbReference type="GO" id="GO:0003723">
    <property type="term" value="F:RNA binding"/>
    <property type="evidence" value="ECO:0007669"/>
    <property type="project" value="InterPro"/>
</dbReference>
<proteinExistence type="inferred from homology"/>
<comment type="function">
    <text evidence="5">Responsible for synthesis of pseudouridine from uracil-55 in the psi GC loop of transfer RNAs.</text>
</comment>
<evidence type="ECO:0000256" key="1">
    <source>
        <dbReference type="ARBA" id="ARBA00000385"/>
    </source>
</evidence>
<evidence type="ECO:0000256" key="3">
    <source>
        <dbReference type="ARBA" id="ARBA00022694"/>
    </source>
</evidence>
<accession>A0A2M6W7C3</accession>
<dbReference type="Pfam" id="PF01509">
    <property type="entry name" value="TruB_N"/>
    <property type="match status" value="1"/>
</dbReference>
<evidence type="ECO:0000256" key="2">
    <source>
        <dbReference type="ARBA" id="ARBA00005642"/>
    </source>
</evidence>
<dbReference type="InterPro" id="IPR002501">
    <property type="entry name" value="PsdUridine_synth_N"/>
</dbReference>
<dbReference type="Proteomes" id="UP000231426">
    <property type="component" value="Unassembled WGS sequence"/>
</dbReference>
<dbReference type="GO" id="GO:1990481">
    <property type="term" value="P:mRNA pseudouridine synthesis"/>
    <property type="evidence" value="ECO:0007669"/>
    <property type="project" value="TreeGrafter"/>
</dbReference>
<evidence type="ECO:0000256" key="4">
    <source>
        <dbReference type="ARBA" id="ARBA00023235"/>
    </source>
</evidence>
<dbReference type="PANTHER" id="PTHR13767:SF2">
    <property type="entry name" value="PSEUDOURIDYLATE SYNTHASE TRUB1"/>
    <property type="match status" value="1"/>
</dbReference>
<evidence type="ECO:0000256" key="5">
    <source>
        <dbReference type="HAMAP-Rule" id="MF_01080"/>
    </source>
</evidence>
<dbReference type="AlphaFoldDB" id="A0A2M6W7C3"/>
<feature type="domain" description="tRNA pseudouridylate synthase B C-terminal" evidence="7">
    <location>
        <begin position="198"/>
        <end position="229"/>
    </location>
</feature>
<comment type="similarity">
    <text evidence="2 5">Belongs to the pseudouridine synthase TruB family. Type 1 subfamily.</text>
</comment>
<organism evidence="8 9">
    <name type="scientific">Candidatus Magasanikbacteria bacterium CG10_big_fil_rev_8_21_14_0_10_36_32</name>
    <dbReference type="NCBI Taxonomy" id="1974646"/>
    <lineage>
        <taxon>Bacteria</taxon>
        <taxon>Candidatus Magasanikiibacteriota</taxon>
    </lineage>
</organism>
<dbReference type="InterPro" id="IPR032819">
    <property type="entry name" value="TruB_C"/>
</dbReference>
<evidence type="ECO:0000259" key="7">
    <source>
        <dbReference type="Pfam" id="PF16198"/>
    </source>
</evidence>
<keyword evidence="4 5" id="KW-0413">Isomerase</keyword>
<reference evidence="9" key="1">
    <citation type="submission" date="2017-09" db="EMBL/GenBank/DDBJ databases">
        <title>Depth-based differentiation of microbial function through sediment-hosted aquifers and enrichment of novel symbionts in the deep terrestrial subsurface.</title>
        <authorList>
            <person name="Probst A.J."/>
            <person name="Ladd B."/>
            <person name="Jarett J.K."/>
            <person name="Geller-Mcgrath D.E."/>
            <person name="Sieber C.M.K."/>
            <person name="Emerson J.B."/>
            <person name="Anantharaman K."/>
            <person name="Thomas B.C."/>
            <person name="Malmstrom R."/>
            <person name="Stieglmeier M."/>
            <person name="Klingl A."/>
            <person name="Woyke T."/>
            <person name="Ryan C.M."/>
            <person name="Banfield J.F."/>
        </authorList>
    </citation>
    <scope>NUCLEOTIDE SEQUENCE [LARGE SCALE GENOMIC DNA]</scope>
</reference>